<dbReference type="GO" id="GO:0051539">
    <property type="term" value="F:4 iron, 4 sulfur cluster binding"/>
    <property type="evidence" value="ECO:0007669"/>
    <property type="project" value="UniProtKB-KW"/>
</dbReference>
<feature type="domain" description="4Fe-4S ferredoxin-type" evidence="8">
    <location>
        <begin position="339"/>
        <end position="370"/>
    </location>
</feature>
<keyword evidence="7" id="KW-0411">Iron-sulfur</keyword>
<dbReference type="PROSITE" id="PS51379">
    <property type="entry name" value="4FE4S_FER_2"/>
    <property type="match status" value="2"/>
</dbReference>
<dbReference type="GO" id="GO:0016020">
    <property type="term" value="C:membrane"/>
    <property type="evidence" value="ECO:0007669"/>
    <property type="project" value="InterPro"/>
</dbReference>
<dbReference type="Pfam" id="PF01512">
    <property type="entry name" value="Complex1_51K"/>
    <property type="match status" value="1"/>
</dbReference>
<evidence type="ECO:0000256" key="3">
    <source>
        <dbReference type="ARBA" id="ARBA00022723"/>
    </source>
</evidence>
<keyword evidence="1" id="KW-0813">Transport</keyword>
<reference evidence="9" key="1">
    <citation type="submission" date="2016-10" db="EMBL/GenBank/DDBJ databases">
        <authorList>
            <person name="de Groot N.N."/>
        </authorList>
    </citation>
    <scope>NUCLEOTIDE SEQUENCE</scope>
</reference>
<dbReference type="InterPro" id="IPR026902">
    <property type="entry name" value="RnfC_N"/>
</dbReference>
<keyword evidence="2" id="KW-0004">4Fe-4S</keyword>
<evidence type="ECO:0000256" key="1">
    <source>
        <dbReference type="ARBA" id="ARBA00022448"/>
    </source>
</evidence>
<dbReference type="Pfam" id="PF13375">
    <property type="entry name" value="RnfC_N"/>
    <property type="match status" value="1"/>
</dbReference>
<dbReference type="AlphaFoldDB" id="A0A1W1CPR4"/>
<dbReference type="InterPro" id="IPR037225">
    <property type="entry name" value="Nuo51_FMN-bd_sf"/>
</dbReference>
<evidence type="ECO:0000256" key="5">
    <source>
        <dbReference type="ARBA" id="ARBA00022982"/>
    </source>
</evidence>
<dbReference type="SUPFAM" id="SSF46548">
    <property type="entry name" value="alpha-helical ferredoxin"/>
    <property type="match status" value="1"/>
</dbReference>
<dbReference type="SUPFAM" id="SSF142984">
    <property type="entry name" value="Nqo1 middle domain-like"/>
    <property type="match status" value="1"/>
</dbReference>
<evidence type="ECO:0000256" key="6">
    <source>
        <dbReference type="ARBA" id="ARBA00023004"/>
    </source>
</evidence>
<keyword evidence="3" id="KW-0479">Metal-binding</keyword>
<organism evidence="9">
    <name type="scientific">hydrothermal vent metagenome</name>
    <dbReference type="NCBI Taxonomy" id="652676"/>
    <lineage>
        <taxon>unclassified sequences</taxon>
        <taxon>metagenomes</taxon>
        <taxon>ecological metagenomes</taxon>
    </lineage>
</organism>
<keyword evidence="4" id="KW-0677">Repeat</keyword>
<proteinExistence type="inferred from homology"/>
<accession>A0A1W1CPR4</accession>
<dbReference type="PANTHER" id="PTHR43034">
    <property type="entry name" value="ION-TRANSLOCATING OXIDOREDUCTASE COMPLEX SUBUNIT C"/>
    <property type="match status" value="1"/>
</dbReference>
<dbReference type="InterPro" id="IPR011538">
    <property type="entry name" value="Nuo51_FMN-bd"/>
</dbReference>
<evidence type="ECO:0000313" key="9">
    <source>
        <dbReference type="EMBL" id="SFV67868.1"/>
    </source>
</evidence>
<dbReference type="InterPro" id="IPR010208">
    <property type="entry name" value="Ion_transpt_RnfC/RsxC"/>
</dbReference>
<dbReference type="GO" id="GO:0046872">
    <property type="term" value="F:metal ion binding"/>
    <property type="evidence" value="ECO:0007669"/>
    <property type="project" value="UniProtKB-KW"/>
</dbReference>
<protein>
    <submittedName>
        <fullName evidence="9">Electron transport complex protein RnfC</fullName>
    </submittedName>
</protein>
<dbReference type="SUPFAM" id="SSF51230">
    <property type="entry name" value="Single hybrid motif"/>
    <property type="match status" value="1"/>
</dbReference>
<dbReference type="Gene3D" id="2.40.50.100">
    <property type="match status" value="1"/>
</dbReference>
<feature type="domain" description="4Fe-4S ferredoxin-type" evidence="8">
    <location>
        <begin position="380"/>
        <end position="409"/>
    </location>
</feature>
<dbReference type="Pfam" id="PF12838">
    <property type="entry name" value="Fer4_7"/>
    <property type="match status" value="1"/>
</dbReference>
<name>A0A1W1CPR4_9ZZZZ</name>
<evidence type="ECO:0000256" key="2">
    <source>
        <dbReference type="ARBA" id="ARBA00022485"/>
    </source>
</evidence>
<evidence type="ECO:0000256" key="4">
    <source>
        <dbReference type="ARBA" id="ARBA00022737"/>
    </source>
</evidence>
<keyword evidence="5" id="KW-0249">Electron transport</keyword>
<dbReference type="NCBIfam" id="NF003454">
    <property type="entry name" value="PRK05035.1"/>
    <property type="match status" value="1"/>
</dbReference>
<dbReference type="Gene3D" id="3.40.50.11540">
    <property type="entry name" value="NADH-ubiquinone oxidoreductase 51kDa subunit"/>
    <property type="match status" value="1"/>
</dbReference>
<dbReference type="InterPro" id="IPR017896">
    <property type="entry name" value="4Fe4S_Fe-S-bd"/>
</dbReference>
<dbReference type="NCBIfam" id="TIGR01945">
    <property type="entry name" value="rnfC"/>
    <property type="match status" value="1"/>
</dbReference>
<keyword evidence="6" id="KW-0408">Iron</keyword>
<dbReference type="EMBL" id="FPHJ01000058">
    <property type="protein sequence ID" value="SFV67868.1"/>
    <property type="molecule type" value="Genomic_DNA"/>
</dbReference>
<evidence type="ECO:0000256" key="7">
    <source>
        <dbReference type="ARBA" id="ARBA00023014"/>
    </source>
</evidence>
<gene>
    <name evidence="9" type="ORF">MNB_SUP05-5-111</name>
</gene>
<sequence length="482" mass="54233">MNGGIKINEKFKVGALEQAPLPKKVILPLLQRMGNIAKPLVKVGDKVKTAQIIARTDDNFSIPVHATISGEVTSINEQKILNTSSICITIQSDDKDEWLENEGCGQDFMTCNNQTLIKHLQNSGIVGLGGAGFPTHIKANVQNCNTLIINACECEPDISADDVLIQNYYQEVFNGIKILQKITNAKRTILAIEDNKQTALKILKDNNHHSNIEIISVPTIYTSGAEKILIKNLLNIEIPNNKFAIDVGVLCQNVSTVKAIYDAIVERKPLISRIITFTGSAIDNPKNYEVRLGTPFADIIKLSKPKDNFEIKMNGPMMGLDIDNQNTPICKITSAIFLNTPKTNKTINPCVRCGKCNEVCPINLLPQQLYWFAKSDDINQAVDYNLMSCFECNCCSFVCPSNIPLVDYYKKAKVLYKNKLEQERKANIARERFEFREYRLERNKKERKEMMARKKAELKQKIASDEKSQEKIANAMKMVNKK</sequence>
<dbReference type="SUPFAM" id="SSF142019">
    <property type="entry name" value="Nqo1 FMN-binding domain-like"/>
    <property type="match status" value="1"/>
</dbReference>
<dbReference type="GO" id="GO:0009055">
    <property type="term" value="F:electron transfer activity"/>
    <property type="evidence" value="ECO:0007669"/>
    <property type="project" value="InterPro"/>
</dbReference>
<dbReference type="HAMAP" id="MF_00461">
    <property type="entry name" value="RsxC_RnfC"/>
    <property type="match status" value="1"/>
</dbReference>
<dbReference type="PROSITE" id="PS00198">
    <property type="entry name" value="4FE4S_FER_1"/>
    <property type="match status" value="1"/>
</dbReference>
<dbReference type="Gene3D" id="3.30.70.20">
    <property type="match status" value="1"/>
</dbReference>
<dbReference type="InterPro" id="IPR017900">
    <property type="entry name" value="4Fe4S_Fe_S_CS"/>
</dbReference>
<evidence type="ECO:0000259" key="8">
    <source>
        <dbReference type="PROSITE" id="PS51379"/>
    </source>
</evidence>
<dbReference type="PANTHER" id="PTHR43034:SF2">
    <property type="entry name" value="ION-TRANSLOCATING OXIDOREDUCTASE COMPLEX SUBUNIT C"/>
    <property type="match status" value="1"/>
</dbReference>
<dbReference type="InterPro" id="IPR011053">
    <property type="entry name" value="Single_hybrid_motif"/>
</dbReference>